<reference evidence="4" key="2">
    <citation type="submission" date="2025-08" db="UniProtKB">
        <authorList>
            <consortium name="RefSeq"/>
        </authorList>
    </citation>
    <scope>IDENTIFICATION</scope>
    <source>
        <tissue evidence="4">Leaf</tissue>
    </source>
</reference>
<dbReference type="PROSITE" id="PS50879">
    <property type="entry name" value="RNASE_H_1"/>
    <property type="match status" value="1"/>
</dbReference>
<gene>
    <name evidence="4" type="primary">LOC104772525</name>
</gene>
<dbReference type="InterPro" id="IPR043128">
    <property type="entry name" value="Rev_trsase/Diguanyl_cyclase"/>
</dbReference>
<proteinExistence type="predicted"/>
<dbReference type="Gene3D" id="3.10.20.370">
    <property type="match status" value="1"/>
</dbReference>
<dbReference type="Pfam" id="PF13456">
    <property type="entry name" value="RVT_3"/>
    <property type="match status" value="1"/>
</dbReference>
<dbReference type="Pfam" id="PF00078">
    <property type="entry name" value="RVT_1"/>
    <property type="match status" value="1"/>
</dbReference>
<name>A0ABM0Y4N6_CAMSA</name>
<reference evidence="3" key="1">
    <citation type="journal article" date="2014" name="Nat. Commun.">
        <title>The emerging biofuel crop Camelina sativa retains a highly undifferentiated hexaploid genome structure.</title>
        <authorList>
            <person name="Kagale S."/>
            <person name="Koh C."/>
            <person name="Nixon J."/>
            <person name="Bollina V."/>
            <person name="Clarke W.E."/>
            <person name="Tuteja R."/>
            <person name="Spillane C."/>
            <person name="Robinson S.J."/>
            <person name="Links M.G."/>
            <person name="Clarke C."/>
            <person name="Higgins E.E."/>
            <person name="Huebert T."/>
            <person name="Sharpe A.G."/>
            <person name="Parkin I.A."/>
        </authorList>
    </citation>
    <scope>NUCLEOTIDE SEQUENCE [LARGE SCALE GENOMIC DNA]</scope>
    <source>
        <strain evidence="3">cv. DH55</strain>
    </source>
</reference>
<organism evidence="3 4">
    <name type="scientific">Camelina sativa</name>
    <name type="common">False flax</name>
    <name type="synonym">Myagrum sativum</name>
    <dbReference type="NCBI Taxonomy" id="90675"/>
    <lineage>
        <taxon>Eukaryota</taxon>
        <taxon>Viridiplantae</taxon>
        <taxon>Streptophyta</taxon>
        <taxon>Embryophyta</taxon>
        <taxon>Tracheophyta</taxon>
        <taxon>Spermatophyta</taxon>
        <taxon>Magnoliopsida</taxon>
        <taxon>eudicotyledons</taxon>
        <taxon>Gunneridae</taxon>
        <taxon>Pentapetalae</taxon>
        <taxon>rosids</taxon>
        <taxon>malvids</taxon>
        <taxon>Brassicales</taxon>
        <taxon>Brassicaceae</taxon>
        <taxon>Camelineae</taxon>
        <taxon>Camelina</taxon>
    </lineage>
</organism>
<dbReference type="SUPFAM" id="SSF53098">
    <property type="entry name" value="Ribonuclease H-like"/>
    <property type="match status" value="1"/>
</dbReference>
<feature type="domain" description="Reverse transcriptase" evidence="1">
    <location>
        <begin position="1"/>
        <end position="55"/>
    </location>
</feature>
<evidence type="ECO:0000259" key="2">
    <source>
        <dbReference type="PROSITE" id="PS50879"/>
    </source>
</evidence>
<feature type="domain" description="RNase H type-1" evidence="2">
    <location>
        <begin position="280"/>
        <end position="409"/>
    </location>
</feature>
<evidence type="ECO:0000259" key="1">
    <source>
        <dbReference type="PROSITE" id="PS50878"/>
    </source>
</evidence>
<dbReference type="InterPro" id="IPR002156">
    <property type="entry name" value="RNaseH_domain"/>
</dbReference>
<dbReference type="InterPro" id="IPR012337">
    <property type="entry name" value="RNaseH-like_sf"/>
</dbReference>
<dbReference type="RefSeq" id="XP_010495428.1">
    <property type="nucleotide sequence ID" value="XM_010497126.1"/>
</dbReference>
<dbReference type="CDD" id="cd09279">
    <property type="entry name" value="RNase_HI_like"/>
    <property type="match status" value="1"/>
</dbReference>
<dbReference type="Gene3D" id="3.30.70.270">
    <property type="match status" value="2"/>
</dbReference>
<protein>
    <submittedName>
        <fullName evidence="4">Uncharacterized protein LOC104772525</fullName>
    </submittedName>
</protein>
<dbReference type="InterPro" id="IPR041577">
    <property type="entry name" value="RT_RNaseH_2"/>
</dbReference>
<dbReference type="InterPro" id="IPR036397">
    <property type="entry name" value="RNaseH_sf"/>
</dbReference>
<dbReference type="Gene3D" id="3.30.420.10">
    <property type="entry name" value="Ribonuclease H-like superfamily/Ribonuclease H"/>
    <property type="match status" value="1"/>
</dbReference>
<dbReference type="InterPro" id="IPR000477">
    <property type="entry name" value="RT_dom"/>
</dbReference>
<dbReference type="PANTHER" id="PTHR48475:SF2">
    <property type="entry name" value="RIBONUCLEASE H"/>
    <property type="match status" value="1"/>
</dbReference>
<evidence type="ECO:0000313" key="3">
    <source>
        <dbReference type="Proteomes" id="UP000694864"/>
    </source>
</evidence>
<dbReference type="PANTHER" id="PTHR48475">
    <property type="entry name" value="RIBONUCLEASE H"/>
    <property type="match status" value="1"/>
</dbReference>
<sequence>MEVYIDDMLVKSQHAKDHITHLRQCFDTLNKYGMKLNPAKCTFAVKSGEFLGYLVTRRGIEANPKQIKAIIDLPLPKNAREVQRLTGRIAALNRFISRSTDKCLPFYQLLKTKGKFEWAEACHSAFNELKSYLSTPPILAKPELGEILFLYIAVSESAVSGVLVKDDRGEQRPVFYISKSLDDAETRHPTVEKVALAVVTSARKLRPYFQSHIDAVLSNHPLRSILHSPNQSGRLTKWAIELSEYDIEYRTRLAAKSQVLADFLIELPFGEAEPTLIDPSDDRWTLHVDGASSHLGSGVGIRLTSPTGEILEQSFRLRFQATNNVAEYEALIAGLKLANRMQIKRIRAFCDSQLVANQFSGEYDTKSEPMAAYLDVVRILSKRFDEFELIKIPRGDNAPADTLAALASTSDPDLRRIIPVESIDTPSISETYPETCLASDSDVTDWRVEIRAYLADGDVPADKWAKRRLKAKAAHYTLMKDHLLRWTASGALLLCIHGDDTERVMMEMHEGAGGNHSGGRALALRIRKHGHYWPTMISDCEKLDELEEERDKALLRIQNYQLAAVKYYNKKVHNRHFDEGDLVLRKVFENTAEPDAGKMGANWEGPYLVSKVVHPGVYELLTMGGEPVPRSWNSMHLKRYYY</sequence>
<keyword evidence="3" id="KW-1185">Reference proteome</keyword>
<accession>A0ABM0Y4N6</accession>
<evidence type="ECO:0000313" key="4">
    <source>
        <dbReference type="RefSeq" id="XP_010495428.1"/>
    </source>
</evidence>
<dbReference type="SUPFAM" id="SSF56672">
    <property type="entry name" value="DNA/RNA polymerases"/>
    <property type="match status" value="1"/>
</dbReference>
<dbReference type="GeneID" id="104772525"/>
<dbReference type="PROSITE" id="PS50878">
    <property type="entry name" value="RT_POL"/>
    <property type="match status" value="1"/>
</dbReference>
<dbReference type="InterPro" id="IPR043502">
    <property type="entry name" value="DNA/RNA_pol_sf"/>
</dbReference>
<dbReference type="Pfam" id="PF17919">
    <property type="entry name" value="RT_RNaseH_2"/>
    <property type="match status" value="1"/>
</dbReference>
<dbReference type="Proteomes" id="UP000694864">
    <property type="component" value="Chromosome 20"/>
</dbReference>
<dbReference type="Gene3D" id="1.10.340.70">
    <property type="match status" value="1"/>
</dbReference>